<dbReference type="EMBL" id="JBBPBK010000016">
    <property type="protein sequence ID" value="KAK9267524.1"/>
    <property type="molecule type" value="Genomic_DNA"/>
</dbReference>
<evidence type="ECO:0000313" key="3">
    <source>
        <dbReference type="Proteomes" id="UP001415857"/>
    </source>
</evidence>
<accession>A0AAP0R3Z0</accession>
<comment type="caution">
    <text evidence="2">The sequence shown here is derived from an EMBL/GenBank/DDBJ whole genome shotgun (WGS) entry which is preliminary data.</text>
</comment>
<protein>
    <recommendedName>
        <fullName evidence="1">Aminotransferase-like plant mobile domain-containing protein</fullName>
    </recommendedName>
</protein>
<name>A0AAP0R3Z0_LIQFO</name>
<keyword evidence="3" id="KW-1185">Reference proteome</keyword>
<reference evidence="2 3" key="1">
    <citation type="journal article" date="2024" name="Plant J.">
        <title>Genome sequences and population genomics reveal climatic adaptation and genomic divergence between two closely related sweetgum species.</title>
        <authorList>
            <person name="Xu W.Q."/>
            <person name="Ren C.Q."/>
            <person name="Zhang X.Y."/>
            <person name="Comes H.P."/>
            <person name="Liu X.H."/>
            <person name="Li Y.G."/>
            <person name="Kettle C.J."/>
            <person name="Jalonen R."/>
            <person name="Gaisberger H."/>
            <person name="Ma Y.Z."/>
            <person name="Qiu Y.X."/>
        </authorList>
    </citation>
    <scope>NUCLEOTIDE SEQUENCE [LARGE SCALE GENOMIC DNA]</scope>
    <source>
        <strain evidence="2">Hangzhou</strain>
    </source>
</reference>
<feature type="domain" description="Aminotransferase-like plant mobile" evidence="1">
    <location>
        <begin position="46"/>
        <end position="278"/>
    </location>
</feature>
<proteinExistence type="predicted"/>
<dbReference type="PANTHER" id="PTHR46033">
    <property type="entry name" value="PROTEIN MAIN-LIKE 2"/>
    <property type="match status" value="1"/>
</dbReference>
<dbReference type="Proteomes" id="UP001415857">
    <property type="component" value="Unassembled WGS sequence"/>
</dbReference>
<organism evidence="2 3">
    <name type="scientific">Liquidambar formosana</name>
    <name type="common">Formosan gum</name>
    <dbReference type="NCBI Taxonomy" id="63359"/>
    <lineage>
        <taxon>Eukaryota</taxon>
        <taxon>Viridiplantae</taxon>
        <taxon>Streptophyta</taxon>
        <taxon>Embryophyta</taxon>
        <taxon>Tracheophyta</taxon>
        <taxon>Spermatophyta</taxon>
        <taxon>Magnoliopsida</taxon>
        <taxon>eudicotyledons</taxon>
        <taxon>Gunneridae</taxon>
        <taxon>Pentapetalae</taxon>
        <taxon>Saxifragales</taxon>
        <taxon>Altingiaceae</taxon>
        <taxon>Liquidambar</taxon>
    </lineage>
</organism>
<dbReference type="PANTHER" id="PTHR46033:SF8">
    <property type="entry name" value="PROTEIN MAINTENANCE OF MERISTEMS-LIKE"/>
    <property type="match status" value="1"/>
</dbReference>
<dbReference type="InterPro" id="IPR019557">
    <property type="entry name" value="AminoTfrase-like_pln_mobile"/>
</dbReference>
<sequence length="392" mass="45527">MRTRFSVKGLIEWWRNMENFQPITKGYVEKASFGPFLDSLWNDQCDRQALLALSELWWDTTNTFHFSFGEMTLTPKDFTMITGLSIKGKSLEFYEEAHTDEDYLLAYLGMEIEVIKKAVRRTWLFNKFAKQRESEGASPDCITRAFLLYMISCTFFAGTGDLAPLGLLASMEDVDKIRKFNWGGAALATMYRTMCDMSRGVTKDFGGMPFVWEVWCYEYLNLCRPSLAEETIEWPTLKNYSPSYVSIRAANRHNYAFARAHLASLTADMVKFFPHSFPFPFIPNFSFWIFEQIEWNPWKIWVPMLLKRCIPSLMLTGKRVLLEGPVGRYWYLGERVLRQVMGDVNAAMAPMPPPLNMRHANLMEGEELWDALRGWDAEEFTSPDIAYDTFCL</sequence>
<evidence type="ECO:0000313" key="2">
    <source>
        <dbReference type="EMBL" id="KAK9267524.1"/>
    </source>
</evidence>
<dbReference type="AlphaFoldDB" id="A0AAP0R3Z0"/>
<dbReference type="Pfam" id="PF10536">
    <property type="entry name" value="PMD"/>
    <property type="match status" value="1"/>
</dbReference>
<evidence type="ECO:0000259" key="1">
    <source>
        <dbReference type="Pfam" id="PF10536"/>
    </source>
</evidence>
<gene>
    <name evidence="2" type="ORF">L1049_009952</name>
</gene>
<dbReference type="GO" id="GO:0010073">
    <property type="term" value="P:meristem maintenance"/>
    <property type="evidence" value="ECO:0007669"/>
    <property type="project" value="InterPro"/>
</dbReference>
<dbReference type="InterPro" id="IPR044824">
    <property type="entry name" value="MAIN-like"/>
</dbReference>